<dbReference type="InterPro" id="IPR029072">
    <property type="entry name" value="YebC-like"/>
</dbReference>
<dbReference type="SUPFAM" id="SSF75625">
    <property type="entry name" value="YebC-like"/>
    <property type="match status" value="1"/>
</dbReference>
<evidence type="ECO:0000259" key="8">
    <source>
        <dbReference type="Pfam" id="PF20772"/>
    </source>
</evidence>
<evidence type="ECO:0000256" key="1">
    <source>
        <dbReference type="ARBA" id="ARBA00008724"/>
    </source>
</evidence>
<evidence type="ECO:0000313" key="10">
    <source>
        <dbReference type="Proteomes" id="UP000232229"/>
    </source>
</evidence>
<dbReference type="HAMAP" id="MF_00693">
    <property type="entry name" value="Transcrip_reg_TACO1"/>
    <property type="match status" value="1"/>
</dbReference>
<accession>A0A249SNS0</accession>
<proteinExistence type="inferred from homology"/>
<feature type="domain" description="TACO1/YebC-like N-terminal" evidence="8">
    <location>
        <begin position="6"/>
        <end position="74"/>
    </location>
</feature>
<keyword evidence="3 5" id="KW-0238">DNA-binding</keyword>
<dbReference type="EMBL" id="CP023173">
    <property type="protein sequence ID" value="ASZ09315.1"/>
    <property type="molecule type" value="Genomic_DNA"/>
</dbReference>
<reference evidence="9 10" key="1">
    <citation type="submission" date="2017-08" db="EMBL/GenBank/DDBJ databases">
        <title>Complete Genome Sequence of Mesoplasma chauliocola.</title>
        <authorList>
            <person name="Knight T.F.Jr."/>
            <person name="Citino T."/>
        </authorList>
    </citation>
    <scope>NUCLEOTIDE SEQUENCE [LARGE SCALE GENOMIC DNA]</scope>
    <source>
        <strain evidence="9 10">CHPA-2</strain>
    </source>
</reference>
<dbReference type="KEGG" id="mchc:CK556_03095"/>
<dbReference type="STRING" id="1336232.GCA_000518825_00915"/>
<feature type="domain" description="TACO1/YebC-like second and third" evidence="7">
    <location>
        <begin position="80"/>
        <end position="235"/>
    </location>
</feature>
<dbReference type="Pfam" id="PF01709">
    <property type="entry name" value="Transcrip_reg"/>
    <property type="match status" value="1"/>
</dbReference>
<name>A0A249SNS0_9MOLU</name>
<evidence type="ECO:0000256" key="6">
    <source>
        <dbReference type="SAM" id="MobiDB-lite"/>
    </source>
</evidence>
<protein>
    <recommendedName>
        <fullName evidence="5">Probable transcriptional regulatory protein CK556_03095</fullName>
    </recommendedName>
</protein>
<evidence type="ECO:0000256" key="4">
    <source>
        <dbReference type="ARBA" id="ARBA00023163"/>
    </source>
</evidence>
<feature type="region of interest" description="Disordered" evidence="6">
    <location>
        <begin position="1"/>
        <end position="20"/>
    </location>
</feature>
<sequence length="237" mass="26094">MGRAHEVRAASMAKTAAKKSAANGRASKEIYMAAKAGGADPSSNLALRTLIDKAKSNQIPKDVIDRAIKRASGGDAENYVSNRYEGMGPGNIAIIVDALTSNVNRAAANIREVFNKNHGNPEGKVAFMFEEVSMFAFKNKTEEEVLEQLMMNEVDVNDVEADEDMIIVTAPYKSFNTVKHALDELGIDEYLISEIKLIPNDDYIEITDAEVKQQLQTLLDKLDELEDVQNVYHNASL</sequence>
<dbReference type="AlphaFoldDB" id="A0A249SNS0"/>
<evidence type="ECO:0000256" key="2">
    <source>
        <dbReference type="ARBA" id="ARBA00023015"/>
    </source>
</evidence>
<dbReference type="Proteomes" id="UP000232229">
    <property type="component" value="Chromosome"/>
</dbReference>
<dbReference type="Gene3D" id="3.30.70.980">
    <property type="match status" value="2"/>
</dbReference>
<evidence type="ECO:0000256" key="5">
    <source>
        <dbReference type="HAMAP-Rule" id="MF_00693"/>
    </source>
</evidence>
<comment type="subcellular location">
    <subcellularLocation>
        <location evidence="5">Cytoplasm</location>
    </subcellularLocation>
</comment>
<keyword evidence="4 5" id="KW-0804">Transcription</keyword>
<dbReference type="InterPro" id="IPR002876">
    <property type="entry name" value="Transcrip_reg_TACO1-like"/>
</dbReference>
<keyword evidence="5" id="KW-0963">Cytoplasm</keyword>
<dbReference type="GO" id="GO:0003677">
    <property type="term" value="F:DNA binding"/>
    <property type="evidence" value="ECO:0007669"/>
    <property type="project" value="UniProtKB-UniRule"/>
</dbReference>
<dbReference type="GO" id="GO:0005829">
    <property type="term" value="C:cytosol"/>
    <property type="evidence" value="ECO:0007669"/>
    <property type="project" value="TreeGrafter"/>
</dbReference>
<dbReference type="GO" id="GO:0006355">
    <property type="term" value="P:regulation of DNA-templated transcription"/>
    <property type="evidence" value="ECO:0007669"/>
    <property type="project" value="UniProtKB-UniRule"/>
</dbReference>
<keyword evidence="2 5" id="KW-0805">Transcription regulation</keyword>
<dbReference type="NCBIfam" id="NF009044">
    <property type="entry name" value="PRK12378.1"/>
    <property type="match status" value="1"/>
</dbReference>
<dbReference type="PANTHER" id="PTHR12532:SF0">
    <property type="entry name" value="TRANSLATIONAL ACTIVATOR OF CYTOCHROME C OXIDASE 1"/>
    <property type="match status" value="1"/>
</dbReference>
<dbReference type="Gene3D" id="1.10.10.200">
    <property type="match status" value="1"/>
</dbReference>
<keyword evidence="10" id="KW-1185">Reference proteome</keyword>
<dbReference type="Pfam" id="PF20772">
    <property type="entry name" value="TACO1_YebC_N"/>
    <property type="match status" value="1"/>
</dbReference>
<dbReference type="InterPro" id="IPR026564">
    <property type="entry name" value="Transcrip_reg_TACO1-like_dom3"/>
</dbReference>
<organism evidence="9 10">
    <name type="scientific">Mesoplasma chauliocola</name>
    <dbReference type="NCBI Taxonomy" id="216427"/>
    <lineage>
        <taxon>Bacteria</taxon>
        <taxon>Bacillati</taxon>
        <taxon>Mycoplasmatota</taxon>
        <taxon>Mollicutes</taxon>
        <taxon>Entomoplasmatales</taxon>
        <taxon>Entomoplasmataceae</taxon>
        <taxon>Mesoplasma</taxon>
    </lineage>
</organism>
<evidence type="ECO:0000256" key="3">
    <source>
        <dbReference type="ARBA" id="ARBA00023125"/>
    </source>
</evidence>
<dbReference type="InterPro" id="IPR049083">
    <property type="entry name" value="TACO1_YebC_N"/>
</dbReference>
<dbReference type="RefSeq" id="WP_027875433.1">
    <property type="nucleotide sequence ID" value="NZ_CP023173.1"/>
</dbReference>
<dbReference type="InterPro" id="IPR017856">
    <property type="entry name" value="Integrase-like_N"/>
</dbReference>
<dbReference type="InterPro" id="IPR048300">
    <property type="entry name" value="TACO1_YebC-like_2nd/3rd_dom"/>
</dbReference>
<feature type="compositionally biased region" description="Low complexity" evidence="6">
    <location>
        <begin position="9"/>
        <end position="20"/>
    </location>
</feature>
<evidence type="ECO:0000259" key="7">
    <source>
        <dbReference type="Pfam" id="PF01709"/>
    </source>
</evidence>
<dbReference type="PANTHER" id="PTHR12532">
    <property type="entry name" value="TRANSLATIONAL ACTIVATOR OF CYTOCHROME C OXIDASE 1"/>
    <property type="match status" value="1"/>
</dbReference>
<evidence type="ECO:0000313" key="9">
    <source>
        <dbReference type="EMBL" id="ASZ09315.1"/>
    </source>
</evidence>
<gene>
    <name evidence="9" type="ORF">CK556_03095</name>
</gene>
<comment type="similarity">
    <text evidence="1 5">Belongs to the TACO1 family.</text>
</comment>